<dbReference type="InterPro" id="IPR028081">
    <property type="entry name" value="Leu-bd"/>
</dbReference>
<evidence type="ECO:0000259" key="3">
    <source>
        <dbReference type="Pfam" id="PF13458"/>
    </source>
</evidence>
<evidence type="ECO:0000256" key="1">
    <source>
        <dbReference type="ARBA" id="ARBA00010062"/>
    </source>
</evidence>
<dbReference type="PANTHER" id="PTHR30483:SF6">
    <property type="entry name" value="PERIPLASMIC BINDING PROTEIN OF ABC TRANSPORTER FOR NATURAL AMINO ACIDS"/>
    <property type="match status" value="1"/>
</dbReference>
<dbReference type="InterPro" id="IPR028082">
    <property type="entry name" value="Peripla_BP_I"/>
</dbReference>
<evidence type="ECO:0000256" key="2">
    <source>
        <dbReference type="ARBA" id="ARBA00022729"/>
    </source>
</evidence>
<dbReference type="RefSeq" id="WP_194447819.1">
    <property type="nucleotide sequence ID" value="NZ_CP063849.1"/>
</dbReference>
<protein>
    <submittedName>
        <fullName evidence="4">ABC transporter substrate-binding protein</fullName>
    </submittedName>
</protein>
<dbReference type="SUPFAM" id="SSF53822">
    <property type="entry name" value="Periplasmic binding protein-like I"/>
    <property type="match status" value="1"/>
</dbReference>
<dbReference type="KEGG" id="pfer:IRI77_25515"/>
<gene>
    <name evidence="4" type="ORF">IRI77_25515</name>
</gene>
<evidence type="ECO:0000313" key="4">
    <source>
        <dbReference type="EMBL" id="QOY86150.1"/>
    </source>
</evidence>
<sequence length="348" mass="37178">MTRGRDTWSRRAFLALGGAACLSAQDPYLDKRSTPLQYEGPGRESGGKRGVEVVRIGFFGPSEAAHPKAGSIWMGAMLALEDANRAGGYHGKPFELVERWSDDVWRSGASAVVRLAYTDEVWAILGGIDGATTHLAEQVVTKALLPLVDPVSTDQTVNHANIPWMFSCAPGDPSIAAYLAGQLPEGDFTVVAGTDHDSRNLAKEFLKAAAGMHRLPAQRHDIGAGPLQLPPLDGAACVILAPPADTAAVMAAAPAGMRLLAGPAARSRGFSSERHVVTPRLHTADNARIQRLVSRFGRPADDFSLLAYDAAQFVVEAIREAGLNRALIRDRLAPHFGPRGRRIQEVSS</sequence>
<name>A0A7S7NM57_PALFE</name>
<organism evidence="4 5">
    <name type="scientific">Paludibaculum fermentans</name>
    <dbReference type="NCBI Taxonomy" id="1473598"/>
    <lineage>
        <taxon>Bacteria</taxon>
        <taxon>Pseudomonadati</taxon>
        <taxon>Acidobacteriota</taxon>
        <taxon>Terriglobia</taxon>
        <taxon>Bryobacterales</taxon>
        <taxon>Bryobacteraceae</taxon>
        <taxon>Paludibaculum</taxon>
    </lineage>
</organism>
<dbReference type="PANTHER" id="PTHR30483">
    <property type="entry name" value="LEUCINE-SPECIFIC-BINDING PROTEIN"/>
    <property type="match status" value="1"/>
</dbReference>
<reference evidence="4 5" key="1">
    <citation type="submission" date="2020-10" db="EMBL/GenBank/DDBJ databases">
        <title>Complete genome sequence of Paludibaculum fermentans P105T, a facultatively anaerobic acidobacterium capable of dissimilatory Fe(III) reduction.</title>
        <authorList>
            <person name="Dedysh S.N."/>
            <person name="Beletsky A.V."/>
            <person name="Kulichevskaya I.S."/>
            <person name="Mardanov A.V."/>
            <person name="Ravin N.V."/>
        </authorList>
    </citation>
    <scope>NUCLEOTIDE SEQUENCE [LARGE SCALE GENOMIC DNA]</scope>
    <source>
        <strain evidence="4 5">P105</strain>
    </source>
</reference>
<dbReference type="Gene3D" id="3.40.50.2300">
    <property type="match status" value="2"/>
</dbReference>
<dbReference type="InterPro" id="IPR051010">
    <property type="entry name" value="BCAA_transport"/>
</dbReference>
<accession>A0A7S7NM57</accession>
<comment type="similarity">
    <text evidence="1">Belongs to the leucine-binding protein family.</text>
</comment>
<keyword evidence="5" id="KW-1185">Reference proteome</keyword>
<dbReference type="Proteomes" id="UP000593892">
    <property type="component" value="Chromosome"/>
</dbReference>
<keyword evidence="2" id="KW-0732">Signal</keyword>
<proteinExistence type="inferred from homology"/>
<dbReference type="EMBL" id="CP063849">
    <property type="protein sequence ID" value="QOY86150.1"/>
    <property type="molecule type" value="Genomic_DNA"/>
</dbReference>
<dbReference type="Pfam" id="PF13458">
    <property type="entry name" value="Peripla_BP_6"/>
    <property type="match status" value="1"/>
</dbReference>
<feature type="domain" description="Leucine-binding protein" evidence="3">
    <location>
        <begin position="54"/>
        <end position="214"/>
    </location>
</feature>
<dbReference type="AlphaFoldDB" id="A0A7S7NM57"/>
<evidence type="ECO:0000313" key="5">
    <source>
        <dbReference type="Proteomes" id="UP000593892"/>
    </source>
</evidence>